<protein>
    <recommendedName>
        <fullName evidence="1">Polyvalent protein metallopeptidase domain-containing protein</fullName>
    </recommendedName>
</protein>
<dbReference type="InterPro" id="IPR041459">
    <property type="entry name" value="MPTase-PolyVal"/>
</dbReference>
<comment type="caution">
    <text evidence="2">The sequence shown here is derived from an EMBL/GenBank/DDBJ whole genome shotgun (WGS) entry which is preliminary data.</text>
</comment>
<evidence type="ECO:0000259" key="1">
    <source>
        <dbReference type="Pfam" id="PF18818"/>
    </source>
</evidence>
<feature type="domain" description="Polyvalent protein metallopeptidase" evidence="1">
    <location>
        <begin position="37"/>
        <end position="100"/>
    </location>
</feature>
<gene>
    <name evidence="2" type="ORF">EV685_1702</name>
</gene>
<proteinExistence type="predicted"/>
<evidence type="ECO:0000313" key="2">
    <source>
        <dbReference type="EMBL" id="RZS57137.1"/>
    </source>
</evidence>
<dbReference type="Pfam" id="PF18818">
    <property type="entry name" value="MPTase-PolyVal"/>
    <property type="match status" value="1"/>
</dbReference>
<organism evidence="2 3">
    <name type="scientific">Sphaerotilus mobilis</name>
    <dbReference type="NCBI Taxonomy" id="47994"/>
    <lineage>
        <taxon>Bacteria</taxon>
        <taxon>Pseudomonadati</taxon>
        <taxon>Pseudomonadota</taxon>
        <taxon>Betaproteobacteria</taxon>
        <taxon>Burkholderiales</taxon>
        <taxon>Sphaerotilaceae</taxon>
        <taxon>Sphaerotilus</taxon>
    </lineage>
</organism>
<keyword evidence="3" id="KW-1185">Reference proteome</keyword>
<sequence length="329" mass="35587">MRMLRTVASSRSFLGCGTVTLPGLVGYLNGWCEPTVCTRNLTGRFGSESYAREELRAQMASLFMSAELGVPFNPDRHAAYQASWVKALQDDKHEIFRAARDAEAMASYVIGLAQSPTKDAAAPQVEPPQDASAMISAPVVTADAAAAPAVSGGISSERAEQLVAQFLAEYKGFGADGRFPLKIAVLHTERDFHELYGPHADAVIQAFADPARKACVHPSRGLLVLHAGHHRDEEDFNRSLAHEGNGHSGLPTFTPEQKRAVLDALIGARGSRGLIGEWWRSVDQSEEYGSKSLEQRASLDALHTWPGDVLRGCRTIMATDQTAFSRSIG</sequence>
<dbReference type="AlphaFoldDB" id="A0A4Q7LS92"/>
<reference evidence="2 3" key="1">
    <citation type="submission" date="2019-02" db="EMBL/GenBank/DDBJ databases">
        <title>Genomic Encyclopedia of Type Strains, Phase IV (KMG-IV): sequencing the most valuable type-strain genomes for metagenomic binning, comparative biology and taxonomic classification.</title>
        <authorList>
            <person name="Goeker M."/>
        </authorList>
    </citation>
    <scope>NUCLEOTIDE SEQUENCE [LARGE SCALE GENOMIC DNA]</scope>
    <source>
        <strain evidence="2 3">DSM 10617</strain>
    </source>
</reference>
<dbReference type="EMBL" id="SGWV01000008">
    <property type="protein sequence ID" value="RZS57137.1"/>
    <property type="molecule type" value="Genomic_DNA"/>
</dbReference>
<dbReference type="Proteomes" id="UP000293433">
    <property type="component" value="Unassembled WGS sequence"/>
</dbReference>
<evidence type="ECO:0000313" key="3">
    <source>
        <dbReference type="Proteomes" id="UP000293433"/>
    </source>
</evidence>
<name>A0A4Q7LS92_9BURK</name>
<accession>A0A4Q7LS92</accession>